<protein>
    <submittedName>
        <fullName evidence="4">Transposase</fullName>
    </submittedName>
</protein>
<accession>A0A1G8EKD3</accession>
<feature type="region of interest" description="Disordered" evidence="1">
    <location>
        <begin position="324"/>
        <end position="380"/>
    </location>
</feature>
<evidence type="ECO:0000259" key="3">
    <source>
        <dbReference type="Pfam" id="PF13340"/>
    </source>
</evidence>
<dbReference type="Pfam" id="PF13340">
    <property type="entry name" value="DUF4096"/>
    <property type="match status" value="1"/>
</dbReference>
<sequence>MTDAQWAVIEPLLPRPAAVLGGRSHVYSRRLIIDTISYVLVSGCAWRLVPHDLAPWSIAYQWFRAWTGDGTWDGVHEVLRDRVRAADGRDPQPSAGVLDSQSAKSSEGGEAIGYDAGKRVRGRKRHLLVDTIGLLLHVVVHSASVQDRAGAQLVLAGARRRFPLLGLVWVDGGYVNSVDAGLVGWAEREEGIEIVAVPRNADVKGFQVLPRRWVVERTFGWLTRCGTADLQREALTVDQQADHDLRVDPALCGEPDLAQPALLLDLEVESDHIVDHQTDITAAQSIREAQIGDPVPVETDPDSTTLASRRHFVHPALNAILGIVDPGGAAQGPPQRRTGRRLPAHLGQHPTHIQQRGRPDDAGENQRTPHRRPRRTRGRP</sequence>
<feature type="domain" description="Insertion element IS402-like" evidence="3">
    <location>
        <begin position="1"/>
        <end position="76"/>
    </location>
</feature>
<dbReference type="GO" id="GO:0003677">
    <property type="term" value="F:DNA binding"/>
    <property type="evidence" value="ECO:0007669"/>
    <property type="project" value="InterPro"/>
</dbReference>
<feature type="non-terminal residue" evidence="4">
    <location>
        <position position="380"/>
    </location>
</feature>
<dbReference type="GO" id="GO:0004803">
    <property type="term" value="F:transposase activity"/>
    <property type="evidence" value="ECO:0007669"/>
    <property type="project" value="InterPro"/>
</dbReference>
<proteinExistence type="predicted"/>
<dbReference type="InterPro" id="IPR025161">
    <property type="entry name" value="IS402-like_dom"/>
</dbReference>
<dbReference type="NCBIfam" id="NF033580">
    <property type="entry name" value="transpos_IS5_3"/>
    <property type="match status" value="1"/>
</dbReference>
<dbReference type="InterPro" id="IPR002559">
    <property type="entry name" value="Transposase_11"/>
</dbReference>
<dbReference type="EMBL" id="FNBE01000038">
    <property type="protein sequence ID" value="SDH70338.1"/>
    <property type="molecule type" value="Genomic_DNA"/>
</dbReference>
<feature type="compositionally biased region" description="Basic residues" evidence="1">
    <location>
        <begin position="368"/>
        <end position="380"/>
    </location>
</feature>
<evidence type="ECO:0000313" key="5">
    <source>
        <dbReference type="Proteomes" id="UP000198967"/>
    </source>
</evidence>
<dbReference type="GO" id="GO:0006313">
    <property type="term" value="P:DNA transposition"/>
    <property type="evidence" value="ECO:0007669"/>
    <property type="project" value="InterPro"/>
</dbReference>
<dbReference type="STRING" id="366584.SAMN05216377_1381"/>
<dbReference type="Pfam" id="PF01609">
    <property type="entry name" value="DDE_Tnp_1"/>
    <property type="match status" value="1"/>
</dbReference>
<name>A0A1G8EKD3_PSEOR</name>
<dbReference type="PANTHER" id="PTHR30007:SF0">
    <property type="entry name" value="TRANSPOSASE"/>
    <property type="match status" value="1"/>
</dbReference>
<feature type="region of interest" description="Disordered" evidence="1">
    <location>
        <begin position="87"/>
        <end position="111"/>
    </location>
</feature>
<evidence type="ECO:0000313" key="4">
    <source>
        <dbReference type="EMBL" id="SDH70338.1"/>
    </source>
</evidence>
<dbReference type="PANTHER" id="PTHR30007">
    <property type="entry name" value="PHP DOMAIN PROTEIN"/>
    <property type="match status" value="1"/>
</dbReference>
<feature type="domain" description="Transposase IS4-like" evidence="2">
    <location>
        <begin position="92"/>
        <end position="228"/>
    </location>
</feature>
<organism evidence="4 5">
    <name type="scientific">Pseudonocardia oroxyli</name>
    <dbReference type="NCBI Taxonomy" id="366584"/>
    <lineage>
        <taxon>Bacteria</taxon>
        <taxon>Bacillati</taxon>
        <taxon>Actinomycetota</taxon>
        <taxon>Actinomycetes</taxon>
        <taxon>Pseudonocardiales</taxon>
        <taxon>Pseudonocardiaceae</taxon>
        <taxon>Pseudonocardia</taxon>
    </lineage>
</organism>
<gene>
    <name evidence="4" type="ORF">SAMN05216377_1381</name>
</gene>
<keyword evidence="5" id="KW-1185">Reference proteome</keyword>
<reference evidence="4 5" key="1">
    <citation type="submission" date="2016-10" db="EMBL/GenBank/DDBJ databases">
        <authorList>
            <person name="de Groot N.N."/>
        </authorList>
    </citation>
    <scope>NUCLEOTIDE SEQUENCE [LARGE SCALE GENOMIC DNA]</scope>
    <source>
        <strain evidence="4 5">CGMCC 4.3143</strain>
    </source>
</reference>
<evidence type="ECO:0000256" key="1">
    <source>
        <dbReference type="SAM" id="MobiDB-lite"/>
    </source>
</evidence>
<dbReference type="Proteomes" id="UP000198967">
    <property type="component" value="Unassembled WGS sequence"/>
</dbReference>
<evidence type="ECO:0000259" key="2">
    <source>
        <dbReference type="Pfam" id="PF01609"/>
    </source>
</evidence>
<dbReference type="AlphaFoldDB" id="A0A1G8EKD3"/>